<sequence length="296" mass="34257">MITECPTLPVSVMENVTSSVEYWIPSKTAVPQSTKLGRLYWHDIRLLSDSPFSARKVIIPSGPHRGRQAIIIEPEEVEEQKVAAKRHGRFEFLKLPTELRLKIYQMLYEDSDTIVLRSEQPPTFSIIPSRFFSRTNLAIAAVCRQVRFEVLPIIYGERTFQIDSPHVPDLVVDQFLAHIGDLRKHLRFLKVGRYANSHWSRPDMFNRFLACPNLRHIHFHVHAICKTPEEYAQFFYKSARLWLNVVSSRGGKEYSALDMVSFSNLPDCWPGGDWNDNGGSRLRAIIRVVMDEESFR</sequence>
<gene>
    <name evidence="1" type="ORF">EV356DRAFT_54266</name>
</gene>
<accession>A0A6A6HGB1</accession>
<name>A0A6A6HGB1_VIRVR</name>
<proteinExistence type="predicted"/>
<evidence type="ECO:0000313" key="1">
    <source>
        <dbReference type="EMBL" id="KAF2236868.1"/>
    </source>
</evidence>
<protein>
    <recommendedName>
        <fullName evidence="3">F-box domain-containing protein</fullName>
    </recommendedName>
</protein>
<dbReference type="InterPro" id="IPR038883">
    <property type="entry name" value="AN11006-like"/>
</dbReference>
<dbReference type="EMBL" id="ML991783">
    <property type="protein sequence ID" value="KAF2236868.1"/>
    <property type="molecule type" value="Genomic_DNA"/>
</dbReference>
<organism evidence="1 2">
    <name type="scientific">Viridothelium virens</name>
    <name type="common">Speckled blister lichen</name>
    <name type="synonym">Trypethelium virens</name>
    <dbReference type="NCBI Taxonomy" id="1048519"/>
    <lineage>
        <taxon>Eukaryota</taxon>
        <taxon>Fungi</taxon>
        <taxon>Dikarya</taxon>
        <taxon>Ascomycota</taxon>
        <taxon>Pezizomycotina</taxon>
        <taxon>Dothideomycetes</taxon>
        <taxon>Dothideomycetes incertae sedis</taxon>
        <taxon>Trypetheliales</taxon>
        <taxon>Trypetheliaceae</taxon>
        <taxon>Viridothelium</taxon>
    </lineage>
</organism>
<dbReference type="OrthoDB" id="62952at2759"/>
<dbReference type="AlphaFoldDB" id="A0A6A6HGB1"/>
<dbReference type="PANTHER" id="PTHR42085:SF1">
    <property type="entry name" value="F-BOX DOMAIN-CONTAINING PROTEIN"/>
    <property type="match status" value="1"/>
</dbReference>
<keyword evidence="2" id="KW-1185">Reference proteome</keyword>
<evidence type="ECO:0008006" key="3">
    <source>
        <dbReference type="Google" id="ProtNLM"/>
    </source>
</evidence>
<dbReference type="Proteomes" id="UP000800092">
    <property type="component" value="Unassembled WGS sequence"/>
</dbReference>
<evidence type="ECO:0000313" key="2">
    <source>
        <dbReference type="Proteomes" id="UP000800092"/>
    </source>
</evidence>
<reference evidence="1" key="1">
    <citation type="journal article" date="2020" name="Stud. Mycol.">
        <title>101 Dothideomycetes genomes: a test case for predicting lifestyles and emergence of pathogens.</title>
        <authorList>
            <person name="Haridas S."/>
            <person name="Albert R."/>
            <person name="Binder M."/>
            <person name="Bloem J."/>
            <person name="Labutti K."/>
            <person name="Salamov A."/>
            <person name="Andreopoulos B."/>
            <person name="Baker S."/>
            <person name="Barry K."/>
            <person name="Bills G."/>
            <person name="Bluhm B."/>
            <person name="Cannon C."/>
            <person name="Castanera R."/>
            <person name="Culley D."/>
            <person name="Daum C."/>
            <person name="Ezra D."/>
            <person name="Gonzalez J."/>
            <person name="Henrissat B."/>
            <person name="Kuo A."/>
            <person name="Liang C."/>
            <person name="Lipzen A."/>
            <person name="Lutzoni F."/>
            <person name="Magnuson J."/>
            <person name="Mondo S."/>
            <person name="Nolan M."/>
            <person name="Ohm R."/>
            <person name="Pangilinan J."/>
            <person name="Park H.-J."/>
            <person name="Ramirez L."/>
            <person name="Alfaro M."/>
            <person name="Sun H."/>
            <person name="Tritt A."/>
            <person name="Yoshinaga Y."/>
            <person name="Zwiers L.-H."/>
            <person name="Turgeon B."/>
            <person name="Goodwin S."/>
            <person name="Spatafora J."/>
            <person name="Crous P."/>
            <person name="Grigoriev I."/>
        </authorList>
    </citation>
    <scope>NUCLEOTIDE SEQUENCE</scope>
    <source>
        <strain evidence="1">Tuck. ex Michener</strain>
    </source>
</reference>
<dbReference type="PANTHER" id="PTHR42085">
    <property type="entry name" value="F-BOX DOMAIN-CONTAINING PROTEIN"/>
    <property type="match status" value="1"/>
</dbReference>